<evidence type="ECO:0000256" key="1">
    <source>
        <dbReference type="ARBA" id="ARBA00004225"/>
    </source>
</evidence>
<evidence type="ECO:0000256" key="3">
    <source>
        <dbReference type="ARBA" id="ARBA00012944"/>
    </source>
</evidence>
<keyword evidence="13 16" id="KW-0472">Membrane</keyword>
<sequence>MMTIIFCFLSFSLSLIFIFMSHPLAMGLSLLLQTLLLSMSAGLLLPTFWFSYILFLVFLGGMLVLFIYVASLASNEMFTISTNLSLIMLVSLLCLFMILLFSDSLMFNYPNIFMDFLTTHMNLNIINTFIFKMYNFMNYILTLMMIIYLLLALVIVANIVTVYEGPLRPLT</sequence>
<organism evidence="17">
    <name type="scientific">Caenis sp. JYZ-2020</name>
    <dbReference type="NCBI Taxonomy" id="2717116"/>
    <lineage>
        <taxon>Eukaryota</taxon>
        <taxon>Metazoa</taxon>
        <taxon>Ecdysozoa</taxon>
        <taxon>Arthropoda</taxon>
        <taxon>Hexapoda</taxon>
        <taxon>Insecta</taxon>
        <taxon>Pterygota</taxon>
        <taxon>Palaeoptera</taxon>
        <taxon>Ephemeroptera</taxon>
        <taxon>Pannota</taxon>
        <taxon>Caenidae</taxon>
        <taxon>Caenis</taxon>
    </lineage>
</organism>
<evidence type="ECO:0000256" key="6">
    <source>
        <dbReference type="ARBA" id="ARBA00022660"/>
    </source>
</evidence>
<comment type="catalytic activity">
    <reaction evidence="15">
        <text>a ubiquinone + NADH + 5 H(+)(in) = a ubiquinol + NAD(+) + 4 H(+)(out)</text>
        <dbReference type="Rhea" id="RHEA:29091"/>
        <dbReference type="Rhea" id="RHEA-COMP:9565"/>
        <dbReference type="Rhea" id="RHEA-COMP:9566"/>
        <dbReference type="ChEBI" id="CHEBI:15378"/>
        <dbReference type="ChEBI" id="CHEBI:16389"/>
        <dbReference type="ChEBI" id="CHEBI:17976"/>
        <dbReference type="ChEBI" id="CHEBI:57540"/>
        <dbReference type="ChEBI" id="CHEBI:57945"/>
        <dbReference type="EC" id="7.1.1.2"/>
    </reaction>
</comment>
<evidence type="ECO:0000256" key="8">
    <source>
        <dbReference type="ARBA" id="ARBA00022967"/>
    </source>
</evidence>
<dbReference type="InterPro" id="IPR050269">
    <property type="entry name" value="ComplexI_Subunit6"/>
</dbReference>
<keyword evidence="5" id="KW-0813">Transport</keyword>
<proteinExistence type="inferred from homology"/>
<dbReference type="GO" id="GO:0008137">
    <property type="term" value="F:NADH dehydrogenase (ubiquinone) activity"/>
    <property type="evidence" value="ECO:0007669"/>
    <property type="project" value="UniProtKB-EC"/>
</dbReference>
<feature type="transmembrane region" description="Helical" evidence="16">
    <location>
        <begin position="112"/>
        <end position="131"/>
    </location>
</feature>
<keyword evidence="8" id="KW-1278">Translocase</keyword>
<dbReference type="AlphaFoldDB" id="A0A6G7SDD5"/>
<comment type="subcellular location">
    <subcellularLocation>
        <location evidence="1">Mitochondrion membrane</location>
        <topology evidence="1">Multi-pass membrane protein</topology>
    </subcellularLocation>
</comment>
<evidence type="ECO:0000256" key="10">
    <source>
        <dbReference type="ARBA" id="ARBA00022989"/>
    </source>
</evidence>
<evidence type="ECO:0000256" key="5">
    <source>
        <dbReference type="ARBA" id="ARBA00022448"/>
    </source>
</evidence>
<keyword evidence="7 16" id="KW-0812">Transmembrane</keyword>
<keyword evidence="10 16" id="KW-1133">Transmembrane helix</keyword>
<dbReference type="GO" id="GO:0031966">
    <property type="term" value="C:mitochondrial membrane"/>
    <property type="evidence" value="ECO:0007669"/>
    <property type="project" value="UniProtKB-SubCell"/>
</dbReference>
<dbReference type="PANTHER" id="PTHR11435:SF1">
    <property type="entry name" value="NADH-UBIQUINONE OXIDOREDUCTASE CHAIN 6"/>
    <property type="match status" value="1"/>
</dbReference>
<dbReference type="EMBL" id="MN356096">
    <property type="protein sequence ID" value="QIJ99776.1"/>
    <property type="molecule type" value="Genomic_DNA"/>
</dbReference>
<evidence type="ECO:0000256" key="7">
    <source>
        <dbReference type="ARBA" id="ARBA00022692"/>
    </source>
</evidence>
<evidence type="ECO:0000256" key="4">
    <source>
        <dbReference type="ARBA" id="ARBA00021095"/>
    </source>
</evidence>
<evidence type="ECO:0000313" key="17">
    <source>
        <dbReference type="EMBL" id="QIJ99776.1"/>
    </source>
</evidence>
<name>A0A6G7SDD5_9INSE</name>
<keyword evidence="12 17" id="KW-0496">Mitochondrion</keyword>
<comment type="similarity">
    <text evidence="2">Belongs to the complex I subunit 6 family.</text>
</comment>
<evidence type="ECO:0000256" key="12">
    <source>
        <dbReference type="ARBA" id="ARBA00023128"/>
    </source>
</evidence>
<evidence type="ECO:0000256" key="11">
    <source>
        <dbReference type="ARBA" id="ARBA00023027"/>
    </source>
</evidence>
<keyword evidence="11" id="KW-0520">NAD</keyword>
<keyword evidence="6" id="KW-0679">Respiratory chain</keyword>
<accession>A0A6G7SDD5</accession>
<feature type="transmembrane region" description="Helical" evidence="16">
    <location>
        <begin position="80"/>
        <end position="100"/>
    </location>
</feature>
<geneLocation type="mitochondrion" evidence="17"/>
<feature type="transmembrane region" description="Helical" evidence="16">
    <location>
        <begin position="43"/>
        <end position="68"/>
    </location>
</feature>
<evidence type="ECO:0000256" key="2">
    <source>
        <dbReference type="ARBA" id="ARBA00005698"/>
    </source>
</evidence>
<keyword evidence="9" id="KW-0249">Electron transport</keyword>
<dbReference type="EC" id="7.1.1.2" evidence="3"/>
<reference evidence="17" key="1">
    <citation type="submission" date="2019-08" db="EMBL/GenBank/DDBJ databases">
        <authorList>
            <person name="Xu X."/>
            <person name="Jia Y."/>
            <person name="Dai X."/>
            <person name="Yu D."/>
            <person name="Zhang J."/>
        </authorList>
    </citation>
    <scope>NUCLEOTIDE SEQUENCE</scope>
</reference>
<reference evidence="17" key="2">
    <citation type="journal article" date="2020" name="Mitochondrial DNA Part B Resour">
        <title>The mitochondrial genome of Caenis sp. (Ephemeroptera: Caenidae) from Fujian and the phylogeny of Caenidae within Ephemeroptera.</title>
        <authorList>
            <person name="Xu X.-D."/>
            <person name="Jia Y.-Y."/>
            <person name="Dai X.-Y."/>
            <person name="Ma J.-L."/>
            <person name="Storey K.B."/>
            <person name="Zhang J.-Y."/>
            <person name="Yu D.-N."/>
        </authorList>
    </citation>
    <scope>NUCLEOTIDE SEQUENCE</scope>
</reference>
<evidence type="ECO:0000256" key="13">
    <source>
        <dbReference type="ARBA" id="ARBA00023136"/>
    </source>
</evidence>
<dbReference type="PANTHER" id="PTHR11435">
    <property type="entry name" value="NADH UBIQUINONE OXIDOREDUCTASE SUBUNIT ND6"/>
    <property type="match status" value="1"/>
</dbReference>
<evidence type="ECO:0000256" key="16">
    <source>
        <dbReference type="SAM" id="Phobius"/>
    </source>
</evidence>
<gene>
    <name evidence="17" type="primary">ND6</name>
</gene>
<evidence type="ECO:0000256" key="9">
    <source>
        <dbReference type="ARBA" id="ARBA00022982"/>
    </source>
</evidence>
<evidence type="ECO:0000256" key="14">
    <source>
        <dbReference type="ARBA" id="ARBA00031019"/>
    </source>
</evidence>
<protein>
    <recommendedName>
        <fullName evidence="4">NADH-ubiquinone oxidoreductase chain 6</fullName>
        <ecNumber evidence="3">7.1.1.2</ecNumber>
    </recommendedName>
    <alternativeName>
        <fullName evidence="14">NADH dehydrogenase subunit 6</fullName>
    </alternativeName>
</protein>
<feature type="transmembrane region" description="Helical" evidence="16">
    <location>
        <begin position="138"/>
        <end position="163"/>
    </location>
</feature>
<evidence type="ECO:0000256" key="15">
    <source>
        <dbReference type="ARBA" id="ARBA00049551"/>
    </source>
</evidence>